<gene>
    <name evidence="1" type="ORF">BISU_1050</name>
</gene>
<keyword evidence="2" id="KW-1185">Reference proteome</keyword>
<comment type="caution">
    <text evidence="1">The sequence shown here is derived from an EMBL/GenBank/DDBJ whole genome shotgun (WGS) entry which is preliminary data.</text>
</comment>
<proteinExistence type="predicted"/>
<sequence length="131" mass="14015">MESTVSRLLKRLSRTDEQVLAASAADGSMDCYVSTVIGVPQVMGRRIAPADGGGEAVGMLSMVAARVVQGFFEVRVRDESAYGLRGQVVTLDEAQARALRDSLTEALSMDADIRAERERTLRGGIPEGDAQ</sequence>
<dbReference type="EMBL" id="JGZR01000007">
    <property type="protein sequence ID" value="KFJ03118.1"/>
    <property type="molecule type" value="Genomic_DNA"/>
</dbReference>
<dbReference type="STRING" id="77635.BISU_1050"/>
<protein>
    <submittedName>
        <fullName evidence="1">Uncharacterized protein</fullName>
    </submittedName>
</protein>
<accession>A0A087E5R7</accession>
<dbReference type="Proteomes" id="UP000029055">
    <property type="component" value="Unassembled WGS sequence"/>
</dbReference>
<name>A0A087E5R7_9BIFI</name>
<dbReference type="RefSeq" id="WP_024464052.1">
    <property type="nucleotide sequence ID" value="NZ_CP062939.1"/>
</dbReference>
<reference evidence="1 2" key="1">
    <citation type="submission" date="2014-03" db="EMBL/GenBank/DDBJ databases">
        <title>Genomics of Bifidobacteria.</title>
        <authorList>
            <person name="Ventura M."/>
            <person name="Milani C."/>
            <person name="Lugli G.A."/>
        </authorList>
    </citation>
    <scope>NUCLEOTIDE SEQUENCE [LARGE SCALE GENOMIC DNA]</scope>
    <source>
        <strain evidence="1 2">LMG 11597</strain>
    </source>
</reference>
<organism evidence="1 2">
    <name type="scientific">Bifidobacterium subtile</name>
    <dbReference type="NCBI Taxonomy" id="77635"/>
    <lineage>
        <taxon>Bacteria</taxon>
        <taxon>Bacillati</taxon>
        <taxon>Actinomycetota</taxon>
        <taxon>Actinomycetes</taxon>
        <taxon>Bifidobacteriales</taxon>
        <taxon>Bifidobacteriaceae</taxon>
        <taxon>Bifidobacterium</taxon>
    </lineage>
</organism>
<dbReference type="AlphaFoldDB" id="A0A087E5R7"/>
<evidence type="ECO:0000313" key="1">
    <source>
        <dbReference type="EMBL" id="KFJ03118.1"/>
    </source>
</evidence>
<evidence type="ECO:0000313" key="2">
    <source>
        <dbReference type="Proteomes" id="UP000029055"/>
    </source>
</evidence>